<dbReference type="PANTHER" id="PTHR39452">
    <property type="entry name" value="CHEY-P PHOSPHATASE CHEX"/>
    <property type="match status" value="1"/>
</dbReference>
<evidence type="ECO:0000259" key="2">
    <source>
        <dbReference type="Pfam" id="PF13690"/>
    </source>
</evidence>
<protein>
    <submittedName>
        <fullName evidence="3">Chemotaxis protein CheX</fullName>
    </submittedName>
</protein>
<dbReference type="PANTHER" id="PTHR39452:SF1">
    <property type="entry name" value="CHEY-P PHOSPHATASE CHEX"/>
    <property type="match status" value="1"/>
</dbReference>
<organism evidence="3 4">
    <name type="scientific">Anaerosporobacter mobilis DSM 15930</name>
    <dbReference type="NCBI Taxonomy" id="1120996"/>
    <lineage>
        <taxon>Bacteria</taxon>
        <taxon>Bacillati</taxon>
        <taxon>Bacillota</taxon>
        <taxon>Clostridia</taxon>
        <taxon>Lachnospirales</taxon>
        <taxon>Lachnospiraceae</taxon>
        <taxon>Anaerosporobacter</taxon>
    </lineage>
</organism>
<dbReference type="RefSeq" id="WP_084139065.1">
    <property type="nucleotide sequence ID" value="NZ_FRCP01000006.1"/>
</dbReference>
<dbReference type="Gene3D" id="3.40.1550.10">
    <property type="entry name" value="CheC-like"/>
    <property type="match status" value="1"/>
</dbReference>
<dbReference type="STRING" id="1120996.SAMN02746066_00691"/>
<evidence type="ECO:0000313" key="3">
    <source>
        <dbReference type="EMBL" id="SHM08502.1"/>
    </source>
</evidence>
<dbReference type="Pfam" id="PF13690">
    <property type="entry name" value="CheX"/>
    <property type="match status" value="1"/>
</dbReference>
<dbReference type="InterPro" id="IPR038756">
    <property type="entry name" value="CheX-like"/>
</dbReference>
<sequence>MGDLNADFVNPFLLSATKILKDMCFVDTKIGKPYIRDNIDNDSVIIMLGITGQLRGQVVILLNQLAACDLASKMIMMPVSEIDELSGSAICELGNMILGNAATVFSTKGLAIDITPPSLCIGKMAFMNVSKSICVPLSYDDDKVIELNIGIV</sequence>
<feature type="domain" description="Chemotaxis phosphatase CheX-like" evidence="2">
    <location>
        <begin position="44"/>
        <end position="134"/>
    </location>
</feature>
<dbReference type="EMBL" id="FRCP01000006">
    <property type="protein sequence ID" value="SHM08502.1"/>
    <property type="molecule type" value="Genomic_DNA"/>
</dbReference>
<keyword evidence="1" id="KW-0145">Chemotaxis</keyword>
<accession>A0A1M7FWK6</accession>
<reference evidence="3 4" key="1">
    <citation type="submission" date="2016-11" db="EMBL/GenBank/DDBJ databases">
        <authorList>
            <person name="Jaros S."/>
            <person name="Januszkiewicz K."/>
            <person name="Wedrychowicz H."/>
        </authorList>
    </citation>
    <scope>NUCLEOTIDE SEQUENCE [LARGE SCALE GENOMIC DNA]</scope>
    <source>
        <strain evidence="3 4">DSM 15930</strain>
    </source>
</reference>
<dbReference type="GO" id="GO:0006935">
    <property type="term" value="P:chemotaxis"/>
    <property type="evidence" value="ECO:0007669"/>
    <property type="project" value="UniProtKB-KW"/>
</dbReference>
<name>A0A1M7FWK6_9FIRM</name>
<dbReference type="InterPro" id="IPR028976">
    <property type="entry name" value="CheC-like_sf"/>
</dbReference>
<dbReference type="Proteomes" id="UP000184038">
    <property type="component" value="Unassembled WGS sequence"/>
</dbReference>
<evidence type="ECO:0000256" key="1">
    <source>
        <dbReference type="ARBA" id="ARBA00022500"/>
    </source>
</evidence>
<dbReference type="OrthoDB" id="9788100at2"/>
<keyword evidence="4" id="KW-1185">Reference proteome</keyword>
<dbReference type="SUPFAM" id="SSF103039">
    <property type="entry name" value="CheC-like"/>
    <property type="match status" value="1"/>
</dbReference>
<dbReference type="InterPro" id="IPR028051">
    <property type="entry name" value="CheX-like_dom"/>
</dbReference>
<gene>
    <name evidence="3" type="ORF">SAMN02746066_00691</name>
</gene>
<evidence type="ECO:0000313" key="4">
    <source>
        <dbReference type="Proteomes" id="UP000184038"/>
    </source>
</evidence>
<dbReference type="AlphaFoldDB" id="A0A1M7FWK6"/>
<dbReference type="CDD" id="cd17906">
    <property type="entry name" value="CheX"/>
    <property type="match status" value="1"/>
</dbReference>
<proteinExistence type="predicted"/>